<dbReference type="EMBL" id="FQWL01000001">
    <property type="protein sequence ID" value="SHG24064.1"/>
    <property type="molecule type" value="Genomic_DNA"/>
</dbReference>
<keyword evidence="2" id="KW-0378">Hydrolase</keyword>
<dbReference type="InterPro" id="IPR050266">
    <property type="entry name" value="AB_hydrolase_sf"/>
</dbReference>
<dbReference type="AlphaFoldDB" id="A0A1M5I6T0"/>
<keyword evidence="3" id="KW-1185">Reference proteome</keyword>
<dbReference type="SUPFAM" id="SSF53474">
    <property type="entry name" value="alpha/beta-Hydrolases"/>
    <property type="match status" value="1"/>
</dbReference>
<name>A0A1M5I6T0_9FLAO</name>
<feature type="domain" description="AB hydrolase-1" evidence="1">
    <location>
        <begin position="48"/>
        <end position="146"/>
    </location>
</feature>
<dbReference type="PANTHER" id="PTHR43798">
    <property type="entry name" value="MONOACYLGLYCEROL LIPASE"/>
    <property type="match status" value="1"/>
</dbReference>
<dbReference type="Pfam" id="PF00561">
    <property type="entry name" value="Abhydrolase_1"/>
    <property type="match status" value="1"/>
</dbReference>
<accession>A0A1M5I6T0</accession>
<dbReference type="GO" id="GO:0016787">
    <property type="term" value="F:hydrolase activity"/>
    <property type="evidence" value="ECO:0007669"/>
    <property type="project" value="UniProtKB-KW"/>
</dbReference>
<dbReference type="Proteomes" id="UP000184532">
    <property type="component" value="Unassembled WGS sequence"/>
</dbReference>
<sequence>MVLIFDSMKYTFCLLLLLMVNEIRSQTQYMTSFDKTKIAYTDEGRGMPVLLIHGFINDGSMWNKSILKGALLESGYRVIVPDLRGNGKSDRPEEDEAYDNNSEIRDLQQLIEHLGLSHLYAVGYSRGSILLAELLTEDDRITKAVLGGMGIDFVDPKWDRRIMFMNAFDGKVNEETIGAVDYANSVGANLKALHLLQKYQPSPSRSELKKIRAEVLVIAGDLDLDNGDPKELNKAIPHSILQITPGEHNNTYKTESFSKSVVRFLN</sequence>
<protein>
    <submittedName>
        <fullName evidence="2">Alpha/beta hydrolase fold</fullName>
    </submittedName>
</protein>
<dbReference type="STRING" id="570519.SAMN04488116_0485"/>
<dbReference type="InterPro" id="IPR029058">
    <property type="entry name" value="AB_hydrolase_fold"/>
</dbReference>
<dbReference type="InterPro" id="IPR000073">
    <property type="entry name" value="AB_hydrolase_1"/>
</dbReference>
<proteinExistence type="predicted"/>
<evidence type="ECO:0000259" key="1">
    <source>
        <dbReference type="Pfam" id="PF00561"/>
    </source>
</evidence>
<gene>
    <name evidence="2" type="ORF">SAMN04488116_0485</name>
</gene>
<organism evidence="2 3">
    <name type="scientific">Flagellimonas flava</name>
    <dbReference type="NCBI Taxonomy" id="570519"/>
    <lineage>
        <taxon>Bacteria</taxon>
        <taxon>Pseudomonadati</taxon>
        <taxon>Bacteroidota</taxon>
        <taxon>Flavobacteriia</taxon>
        <taxon>Flavobacteriales</taxon>
        <taxon>Flavobacteriaceae</taxon>
        <taxon>Flagellimonas</taxon>
    </lineage>
</organism>
<reference evidence="3" key="1">
    <citation type="submission" date="2016-11" db="EMBL/GenBank/DDBJ databases">
        <authorList>
            <person name="Varghese N."/>
            <person name="Submissions S."/>
        </authorList>
    </citation>
    <scope>NUCLEOTIDE SEQUENCE [LARGE SCALE GENOMIC DNA]</scope>
    <source>
        <strain evidence="3">DSM 22638</strain>
    </source>
</reference>
<evidence type="ECO:0000313" key="2">
    <source>
        <dbReference type="EMBL" id="SHG24064.1"/>
    </source>
</evidence>
<evidence type="ECO:0000313" key="3">
    <source>
        <dbReference type="Proteomes" id="UP000184532"/>
    </source>
</evidence>
<dbReference type="Gene3D" id="3.40.50.1820">
    <property type="entry name" value="alpha/beta hydrolase"/>
    <property type="match status" value="1"/>
</dbReference>